<feature type="domain" description="Glycosyltransferase 2-like" evidence="3">
    <location>
        <begin position="5"/>
        <end position="131"/>
    </location>
</feature>
<dbReference type="PANTHER" id="PTHR22916">
    <property type="entry name" value="GLYCOSYLTRANSFERASE"/>
    <property type="match status" value="1"/>
</dbReference>
<dbReference type="CDD" id="cd00761">
    <property type="entry name" value="Glyco_tranf_GTA_type"/>
    <property type="match status" value="1"/>
</dbReference>
<organism evidence="4 5">
    <name type="scientific">Pseudobutyrivibrio ruminis</name>
    <dbReference type="NCBI Taxonomy" id="46206"/>
    <lineage>
        <taxon>Bacteria</taxon>
        <taxon>Bacillati</taxon>
        <taxon>Bacillota</taxon>
        <taxon>Clostridia</taxon>
        <taxon>Lachnospirales</taxon>
        <taxon>Lachnospiraceae</taxon>
        <taxon>Pseudobutyrivibrio</taxon>
    </lineage>
</organism>
<dbReference type="AlphaFoldDB" id="A0A927YLP6"/>
<evidence type="ECO:0000313" key="5">
    <source>
        <dbReference type="Proteomes" id="UP000766246"/>
    </source>
</evidence>
<dbReference type="Pfam" id="PF00535">
    <property type="entry name" value="Glycos_transf_2"/>
    <property type="match status" value="1"/>
</dbReference>
<dbReference type="InterPro" id="IPR029044">
    <property type="entry name" value="Nucleotide-diphossugar_trans"/>
</dbReference>
<evidence type="ECO:0000313" key="4">
    <source>
        <dbReference type="EMBL" id="MBE5919034.1"/>
    </source>
</evidence>
<accession>A0A927YLP6</accession>
<dbReference type="PANTHER" id="PTHR22916:SF51">
    <property type="entry name" value="GLYCOSYLTRANSFERASE EPSH-RELATED"/>
    <property type="match status" value="1"/>
</dbReference>
<dbReference type="EMBL" id="SVER01000008">
    <property type="protein sequence ID" value="MBE5919034.1"/>
    <property type="molecule type" value="Genomic_DNA"/>
</dbReference>
<sequence>MKLVSVIVAVYNVEQYIEKCLISIKNQTYTDIEVILIDDGSKDTSGKICEEIAASDNRFRVIHKENEGLGFARNTGLEYVSGDYVVFIDGDDFLEPNMIETLVKYQSETHSDMIICGFKRYIDANQIKDISKIKEPVSFEGEKEIMEKILCPIIGNDASKNSNDGREMCVWTNLYSMDVIKRYNLRFVSEKVYLSEDFFFNIPYIKHSKKITMIPECLYNYRYNPASLSNSYRPNRFTLLENFMERARTMLDDEGISQYSSKRLQRLYFLKFRKTLLQISAANISKAEKKDKVTLAVSAKQCIDALEGYPIDDVKLNDAIMLKMIKAKKVSRLMAYMTLQRYMLNIRDLINKVRNNN</sequence>
<evidence type="ECO:0000256" key="2">
    <source>
        <dbReference type="ARBA" id="ARBA00022679"/>
    </source>
</evidence>
<dbReference type="GO" id="GO:0016757">
    <property type="term" value="F:glycosyltransferase activity"/>
    <property type="evidence" value="ECO:0007669"/>
    <property type="project" value="UniProtKB-KW"/>
</dbReference>
<comment type="caution">
    <text evidence="4">The sequence shown here is derived from an EMBL/GenBank/DDBJ whole genome shotgun (WGS) entry which is preliminary data.</text>
</comment>
<protein>
    <submittedName>
        <fullName evidence="4">Glycosyltransferase family 2 protein</fullName>
    </submittedName>
</protein>
<reference evidence="4" key="1">
    <citation type="submission" date="2019-04" db="EMBL/GenBank/DDBJ databases">
        <title>Evolution of Biomass-Degrading Anaerobic Consortia Revealed by Metagenomics.</title>
        <authorList>
            <person name="Peng X."/>
        </authorList>
    </citation>
    <scope>NUCLEOTIDE SEQUENCE</scope>
    <source>
        <strain evidence="4">SIG311</strain>
    </source>
</reference>
<keyword evidence="2" id="KW-0808">Transferase</keyword>
<dbReference type="InterPro" id="IPR001173">
    <property type="entry name" value="Glyco_trans_2-like"/>
</dbReference>
<gene>
    <name evidence="4" type="ORF">E7272_04240</name>
</gene>
<evidence type="ECO:0000259" key="3">
    <source>
        <dbReference type="Pfam" id="PF00535"/>
    </source>
</evidence>
<dbReference type="SUPFAM" id="SSF53448">
    <property type="entry name" value="Nucleotide-diphospho-sugar transferases"/>
    <property type="match status" value="1"/>
</dbReference>
<keyword evidence="1" id="KW-0328">Glycosyltransferase</keyword>
<proteinExistence type="predicted"/>
<dbReference type="Gene3D" id="3.90.550.10">
    <property type="entry name" value="Spore Coat Polysaccharide Biosynthesis Protein SpsA, Chain A"/>
    <property type="match status" value="1"/>
</dbReference>
<dbReference type="Proteomes" id="UP000766246">
    <property type="component" value="Unassembled WGS sequence"/>
</dbReference>
<evidence type="ECO:0000256" key="1">
    <source>
        <dbReference type="ARBA" id="ARBA00022676"/>
    </source>
</evidence>
<name>A0A927YLP6_9FIRM</name>